<evidence type="ECO:0000256" key="15">
    <source>
        <dbReference type="ARBA" id="ARBA00034617"/>
    </source>
</evidence>
<feature type="domain" description="Helicase ATP-binding" evidence="23">
    <location>
        <begin position="364"/>
        <end position="526"/>
    </location>
</feature>
<keyword evidence="4" id="KW-0547">Nucleotide-binding</keyword>
<comment type="function">
    <text evidence="18">ATP-dependent 3'-5' DNA helicase/translocase; binds dsDNA rather than ssDNA, unzipping it in a translocase rather than classical helicase activity. Component of the general transcription and DNA repair factor IIH (TFIIH) core complex. When complexed to CDK-activating kinase (CAK), involved in RNA transcription by RNA polymerase II. Also involved in transcription-coupled nucleotide excision repair (NER) of damaged DNA. In NER, TFIIH acts by opening DNA around the lesion to allow the excision of the damaged oligonucleotide and its replacement by a new DNA fragment. The ATPase activity of XPB/SSL2, but not its helicase activity, is required for DNA opening. In transcription, TFIIH has an essential role in transcription initiation. When the pre-initiation complex (PIC) has been established, TFIIH is required for promoter opening and promoter escape. The ATP-dependent helicase activity of XPB/SSL2 is required for promoter opening and promoter escape.</text>
</comment>
<keyword evidence="10" id="KW-0238">DNA-binding</keyword>
<keyword evidence="26" id="KW-1185">Reference proteome</keyword>
<dbReference type="PROSITE" id="PS51192">
    <property type="entry name" value="HELICASE_ATP_BIND_1"/>
    <property type="match status" value="1"/>
</dbReference>
<evidence type="ECO:0000256" key="11">
    <source>
        <dbReference type="ARBA" id="ARBA00023163"/>
    </source>
</evidence>
<dbReference type="InterPro" id="IPR001650">
    <property type="entry name" value="Helicase_C-like"/>
</dbReference>
<keyword evidence="13" id="KW-0413">Isomerase</keyword>
<dbReference type="InterPro" id="IPR032830">
    <property type="entry name" value="XPB/Ssl2_N"/>
</dbReference>
<comment type="subcellular location">
    <subcellularLocation>
        <location evidence="1">Nucleus</location>
    </subcellularLocation>
</comment>
<reference evidence="25" key="1">
    <citation type="submission" date="2022-07" db="EMBL/GenBank/DDBJ databases">
        <title>Phylogenomic reconstructions and comparative analyses of Kickxellomycotina fungi.</title>
        <authorList>
            <person name="Reynolds N.K."/>
            <person name="Stajich J.E."/>
            <person name="Barry K."/>
            <person name="Grigoriev I.V."/>
            <person name="Crous P."/>
            <person name="Smith M.E."/>
        </authorList>
    </citation>
    <scope>NUCLEOTIDE SEQUENCE</scope>
    <source>
        <strain evidence="25">RSA 567</strain>
    </source>
</reference>
<dbReference type="GO" id="GO:0006289">
    <property type="term" value="P:nucleotide-excision repair"/>
    <property type="evidence" value="ECO:0007669"/>
    <property type="project" value="InterPro"/>
</dbReference>
<accession>A0A9W8B9T6</accession>
<gene>
    <name evidence="25" type="primary">SSL2</name>
    <name evidence="25" type="ORF">H4R34_001911</name>
</gene>
<dbReference type="PROSITE" id="PS51194">
    <property type="entry name" value="HELICASE_CTER"/>
    <property type="match status" value="1"/>
</dbReference>
<dbReference type="Proteomes" id="UP001151582">
    <property type="component" value="Unassembled WGS sequence"/>
</dbReference>
<evidence type="ECO:0000256" key="6">
    <source>
        <dbReference type="ARBA" id="ARBA00022801"/>
    </source>
</evidence>
<dbReference type="InterPro" id="IPR027417">
    <property type="entry name" value="P-loop_NTPase"/>
</dbReference>
<dbReference type="NCBIfam" id="TIGR00603">
    <property type="entry name" value="rad25"/>
    <property type="match status" value="1"/>
</dbReference>
<keyword evidence="6 25" id="KW-0378">Hydrolase</keyword>
<evidence type="ECO:0000256" key="17">
    <source>
        <dbReference type="ARBA" id="ARBA00048988"/>
    </source>
</evidence>
<evidence type="ECO:0000256" key="20">
    <source>
        <dbReference type="ARBA" id="ARBA00076598"/>
    </source>
</evidence>
<evidence type="ECO:0000256" key="1">
    <source>
        <dbReference type="ARBA" id="ARBA00004123"/>
    </source>
</evidence>
<evidence type="ECO:0000259" key="23">
    <source>
        <dbReference type="PROSITE" id="PS51192"/>
    </source>
</evidence>
<dbReference type="CDD" id="cd18789">
    <property type="entry name" value="SF2_C_XPB"/>
    <property type="match status" value="1"/>
</dbReference>
<dbReference type="GO" id="GO:0005675">
    <property type="term" value="C:transcription factor TFIIH holo complex"/>
    <property type="evidence" value="ECO:0007669"/>
    <property type="project" value="TreeGrafter"/>
</dbReference>
<evidence type="ECO:0000256" key="19">
    <source>
        <dbReference type="ARBA" id="ARBA00075489"/>
    </source>
</evidence>
<dbReference type="Gene3D" id="3.40.50.300">
    <property type="entry name" value="P-loop containing nucleotide triphosphate hydrolases"/>
    <property type="match status" value="2"/>
</dbReference>
<dbReference type="GO" id="GO:0016787">
    <property type="term" value="F:hydrolase activity"/>
    <property type="evidence" value="ECO:0007669"/>
    <property type="project" value="UniProtKB-KW"/>
</dbReference>
<dbReference type="PANTHER" id="PTHR11274:SF0">
    <property type="entry name" value="GENERAL TRANSCRIPTION AND DNA REPAIR FACTOR IIH HELICASE SUBUNIT XPB"/>
    <property type="match status" value="1"/>
</dbReference>
<evidence type="ECO:0000256" key="12">
    <source>
        <dbReference type="ARBA" id="ARBA00023204"/>
    </source>
</evidence>
<evidence type="ECO:0000256" key="9">
    <source>
        <dbReference type="ARBA" id="ARBA00023015"/>
    </source>
</evidence>
<dbReference type="GO" id="GO:0000112">
    <property type="term" value="C:nucleotide-excision repair factor 3 complex"/>
    <property type="evidence" value="ECO:0007669"/>
    <property type="project" value="TreeGrafter"/>
</dbReference>
<dbReference type="GO" id="GO:0043138">
    <property type="term" value="F:3'-5' DNA helicase activity"/>
    <property type="evidence" value="ECO:0007669"/>
    <property type="project" value="UniProtKB-EC"/>
</dbReference>
<keyword evidence="7 25" id="KW-0347">Helicase</keyword>
<dbReference type="Pfam" id="PF13625">
    <property type="entry name" value="Helicase_C_3"/>
    <property type="match status" value="1"/>
</dbReference>
<name>A0A9W8B9T6_9FUNG</name>
<dbReference type="GO" id="GO:0097550">
    <property type="term" value="C:transcription preinitiation complex"/>
    <property type="evidence" value="ECO:0007669"/>
    <property type="project" value="TreeGrafter"/>
</dbReference>
<dbReference type="SMART" id="SM00490">
    <property type="entry name" value="HELICc"/>
    <property type="match status" value="1"/>
</dbReference>
<evidence type="ECO:0000256" key="14">
    <source>
        <dbReference type="ARBA" id="ARBA00023242"/>
    </source>
</evidence>
<dbReference type="EC" id="5.6.2.4" evidence="16"/>
<dbReference type="OrthoDB" id="10262986at2759"/>
<keyword evidence="8" id="KW-0067">ATP-binding</keyword>
<dbReference type="PANTHER" id="PTHR11274">
    <property type="entry name" value="RAD25/XP-B DNA REPAIR HELICASE"/>
    <property type="match status" value="1"/>
</dbReference>
<dbReference type="GO" id="GO:0006367">
    <property type="term" value="P:transcription initiation at RNA polymerase II promoter"/>
    <property type="evidence" value="ECO:0007669"/>
    <property type="project" value="InterPro"/>
</dbReference>
<dbReference type="CDD" id="cd18029">
    <property type="entry name" value="DEXHc_XPB"/>
    <property type="match status" value="1"/>
</dbReference>
<dbReference type="InterPro" id="IPR001161">
    <property type="entry name" value="XPB/Ssl2"/>
</dbReference>
<comment type="subunit">
    <text evidence="3">Component of the 7-subunit TFIIH core complex composed of XPB/SSL2, XPD/RAD3, SSL1, TFB1, TFB2, TFB4 and TFB5, which is active in NER. The core complex associates with the 3-subunit CTD-kinase module TFIIK composed of CCL1, KIN28 and TFB3 to form the 10-subunit holoenzyme (holo-TFIIH) active in transcription.</text>
</comment>
<evidence type="ECO:0000256" key="10">
    <source>
        <dbReference type="ARBA" id="ARBA00023125"/>
    </source>
</evidence>
<dbReference type="InterPro" id="IPR032438">
    <property type="entry name" value="ERCC3_RAD25_C"/>
</dbReference>
<feature type="compositionally biased region" description="Basic and acidic residues" evidence="22">
    <location>
        <begin position="13"/>
        <end position="23"/>
    </location>
</feature>
<evidence type="ECO:0000256" key="2">
    <source>
        <dbReference type="ARBA" id="ARBA00006637"/>
    </source>
</evidence>
<feature type="domain" description="Helicase C-terminal" evidence="24">
    <location>
        <begin position="580"/>
        <end position="741"/>
    </location>
</feature>
<feature type="region of interest" description="Disordered" evidence="22">
    <location>
        <begin position="1"/>
        <end position="46"/>
    </location>
</feature>
<dbReference type="SUPFAM" id="SSF52540">
    <property type="entry name" value="P-loop containing nucleoside triphosphate hydrolases"/>
    <property type="match status" value="2"/>
</dbReference>
<dbReference type="PRINTS" id="PR00851">
    <property type="entry name" value="XRODRMPGMNTB"/>
</dbReference>
<keyword evidence="14" id="KW-0539">Nucleus</keyword>
<keyword evidence="11" id="KW-0804">Transcription</keyword>
<dbReference type="FunFam" id="3.40.50.300:FF:000117">
    <property type="entry name" value="Putative DNA repair helicase rad25"/>
    <property type="match status" value="1"/>
</dbReference>
<evidence type="ECO:0000256" key="3">
    <source>
        <dbReference type="ARBA" id="ARBA00011640"/>
    </source>
</evidence>
<keyword evidence="12" id="KW-0234">DNA repair</keyword>
<dbReference type="Pfam" id="PF16203">
    <property type="entry name" value="ERCC3_RAD25_C"/>
    <property type="match status" value="1"/>
</dbReference>
<organism evidence="25 26">
    <name type="scientific">Dimargaris verticillata</name>
    <dbReference type="NCBI Taxonomy" id="2761393"/>
    <lineage>
        <taxon>Eukaryota</taxon>
        <taxon>Fungi</taxon>
        <taxon>Fungi incertae sedis</taxon>
        <taxon>Zoopagomycota</taxon>
        <taxon>Kickxellomycotina</taxon>
        <taxon>Dimargaritomycetes</taxon>
        <taxon>Dimargaritales</taxon>
        <taxon>Dimargaritaceae</taxon>
        <taxon>Dimargaris</taxon>
    </lineage>
</organism>
<dbReference type="GO" id="GO:0003677">
    <property type="term" value="F:DNA binding"/>
    <property type="evidence" value="ECO:0007669"/>
    <property type="project" value="UniProtKB-KW"/>
</dbReference>
<evidence type="ECO:0000256" key="22">
    <source>
        <dbReference type="SAM" id="MobiDB-lite"/>
    </source>
</evidence>
<evidence type="ECO:0000256" key="18">
    <source>
        <dbReference type="ARBA" id="ARBA00058901"/>
    </source>
</evidence>
<dbReference type="Pfam" id="PF04851">
    <property type="entry name" value="ResIII"/>
    <property type="match status" value="1"/>
</dbReference>
<evidence type="ECO:0000256" key="8">
    <source>
        <dbReference type="ARBA" id="ARBA00022840"/>
    </source>
</evidence>
<evidence type="ECO:0000256" key="5">
    <source>
        <dbReference type="ARBA" id="ARBA00022763"/>
    </source>
</evidence>
<dbReference type="FunFam" id="3.40.50.300:FF:000077">
    <property type="entry name" value="Probable DNA repair helicase RAD25"/>
    <property type="match status" value="1"/>
</dbReference>
<evidence type="ECO:0000259" key="24">
    <source>
        <dbReference type="PROSITE" id="PS51194"/>
    </source>
</evidence>
<comment type="catalytic activity">
    <reaction evidence="15">
        <text>Couples ATP hydrolysis with the unwinding of duplex DNA by translocating in the 3'-5' direction.</text>
        <dbReference type="EC" id="5.6.2.4"/>
    </reaction>
</comment>
<evidence type="ECO:0000313" key="26">
    <source>
        <dbReference type="Proteomes" id="UP001151582"/>
    </source>
</evidence>
<evidence type="ECO:0000256" key="7">
    <source>
        <dbReference type="ARBA" id="ARBA00022806"/>
    </source>
</evidence>
<evidence type="ECO:0000256" key="21">
    <source>
        <dbReference type="ARBA" id="ARBA00078607"/>
    </source>
</evidence>
<comment type="catalytic activity">
    <reaction evidence="17">
        <text>ATP + H2O = ADP + phosphate + H(+)</text>
        <dbReference type="Rhea" id="RHEA:13065"/>
        <dbReference type="ChEBI" id="CHEBI:15377"/>
        <dbReference type="ChEBI" id="CHEBI:15378"/>
        <dbReference type="ChEBI" id="CHEBI:30616"/>
        <dbReference type="ChEBI" id="CHEBI:43474"/>
        <dbReference type="ChEBI" id="CHEBI:456216"/>
        <dbReference type="EC" id="5.6.2.4"/>
    </reaction>
</comment>
<proteinExistence type="inferred from homology"/>
<dbReference type="GO" id="GO:0005524">
    <property type="term" value="F:ATP binding"/>
    <property type="evidence" value="ECO:0007669"/>
    <property type="project" value="UniProtKB-KW"/>
</dbReference>
<keyword evidence="5" id="KW-0227">DNA damage</keyword>
<keyword evidence="9" id="KW-0805">Transcription regulation</keyword>
<dbReference type="EMBL" id="JANBQB010000109">
    <property type="protein sequence ID" value="KAJ1981857.1"/>
    <property type="molecule type" value="Genomic_DNA"/>
</dbReference>
<dbReference type="SMART" id="SM00487">
    <property type="entry name" value="DEXDc"/>
    <property type="match status" value="1"/>
</dbReference>
<dbReference type="AlphaFoldDB" id="A0A9W8B9T6"/>
<comment type="similarity">
    <text evidence="2">Belongs to the helicase family. RAD25/XPB subfamily.</text>
</comment>
<protein>
    <recommendedName>
        <fullName evidence="16">DNA 3'-5' helicase</fullName>
        <ecNumber evidence="16">5.6.2.4</ecNumber>
    </recommendedName>
    <alternativeName>
        <fullName evidence="21">DNA repair helicase RAD25</fullName>
    </alternativeName>
    <alternativeName>
        <fullName evidence="20">RNA polymerase II transcription factor B subunit SSL2</fullName>
    </alternativeName>
    <alternativeName>
        <fullName evidence="19">Suppressor of stem-loop mutation 2</fullName>
    </alternativeName>
</protein>
<evidence type="ECO:0000313" key="25">
    <source>
        <dbReference type="EMBL" id="KAJ1981857.1"/>
    </source>
</evidence>
<dbReference type="InterPro" id="IPR014001">
    <property type="entry name" value="Helicase_ATP-bd"/>
</dbReference>
<sequence length="847" mass="95118">MYSQNPSTALKRRGSETSDDTKRPRFANPATAHEYAAPPDTEDANDWSLVPKNAFVSIEQFHAMGDGTGYGHGGGNALGRRDAVSYIFGSHDYSGLALKDDHQSRPLWICPETGVIILEAFSPISEQAQDFLTAIGEPISRPTHIHEYRLTSYSLYAAVSVGLETENIIQVLNRLSKSPVPKAVTEMIRQCTISYGKVKLVLKHNKYFVESSHPETLQRLLKDPIIQQWRMLDNGNADAAGKGFNAHRNMPELLKPEVASQAAPVAAAEETSVDKDAKGDGLFHTVVTVDKEVDEDDDDDGDGVHAFQIQAAGVEEVKKRCNVLDYPMLEEYDFRNDQQNPNLDIDLKPITAIRPYQEKSLNKMFGNGRARSGIIVLPCGAGKTLVGITAACTVKKSVLCLCTSSVSVMQWKQQFLQWSNIPERQVAVFTSDQKERFSGESGIVISTYSMVANTRKRSYEAQKMMDFLHSREWGFLLLDEVHVVPANMFRRVVSSIAAHAKLGLTATLVREDEKIDDLNFLIGPKLYEANWMDLSSQGHIATVQCAEVWCEMTPEFYREYLSETSRKKMLLYVMNPNKFQACQYLIRYHEQRGDKIIVFADNVYALQAYALKLKVPFIYGGTPQQERMRILHQFQHNPLLNTIFLSKVGDTSIDLPEATCLIQVSSHYGSRRQEAQRLGRILRAKRRNDEGFNAFFYSLVSKDTQEMYYSTKRQQFLVDQGYAFKVITRLDGMDEYPELVYRTKQAQLELLNSVLMASESDAALGDATIPDDDDLNRQISQRRATGGYSTGTASSMSGAVTKRTMASMKSLSGADHMAYTEYNKPVGSKAGAGEHHPMFKKQWYGRK</sequence>
<dbReference type="InterPro" id="IPR006935">
    <property type="entry name" value="Helicase/UvrB_N"/>
</dbReference>
<evidence type="ECO:0000256" key="13">
    <source>
        <dbReference type="ARBA" id="ARBA00023235"/>
    </source>
</evidence>
<dbReference type="InterPro" id="IPR050615">
    <property type="entry name" value="ATP-dep_DNA_Helicase"/>
</dbReference>
<evidence type="ECO:0000256" key="16">
    <source>
        <dbReference type="ARBA" id="ARBA00034808"/>
    </source>
</evidence>
<evidence type="ECO:0000256" key="4">
    <source>
        <dbReference type="ARBA" id="ARBA00022741"/>
    </source>
</evidence>
<comment type="caution">
    <text evidence="25">The sequence shown here is derived from an EMBL/GenBank/DDBJ whole genome shotgun (WGS) entry which is preliminary data.</text>
</comment>